<reference evidence="1" key="2">
    <citation type="submission" date="2022-01" db="EMBL/GenBank/DDBJ databases">
        <authorList>
            <person name="Yamashiro T."/>
            <person name="Shiraishi A."/>
            <person name="Satake H."/>
            <person name="Nakayama K."/>
        </authorList>
    </citation>
    <scope>NUCLEOTIDE SEQUENCE</scope>
</reference>
<accession>A0ABQ5BXK4</accession>
<gene>
    <name evidence="1" type="ORF">Tco_0878157</name>
</gene>
<comment type="caution">
    <text evidence="1">The sequence shown here is derived from an EMBL/GenBank/DDBJ whole genome shotgun (WGS) entry which is preliminary data.</text>
</comment>
<sequence>MDVVIKEGVDPNFKLKDMIKDDSWRWTAVLQNNSVLNSILVPKLSNGVKDTFLWNTKDGNTVNYSTNKAWEDWRSTSDKEIWSKMKTIVDINYMPDKWEDIANFMSMKKHNKSIKSVLVRVILASCVCFIWIERNKRHFTSEKQSCKDLNDNVVYYIRLKLASLTMKRTEHVEEISRKWKVVFNVWNEDDGDHPASCFPSECTAIWFGMLDMAWISYSMYWFEGNVAKWDVSLSNSYSRVIPSNGIIALGDGSQ</sequence>
<dbReference type="Proteomes" id="UP001151760">
    <property type="component" value="Unassembled WGS sequence"/>
</dbReference>
<organism evidence="1 2">
    <name type="scientific">Tanacetum coccineum</name>
    <dbReference type="NCBI Taxonomy" id="301880"/>
    <lineage>
        <taxon>Eukaryota</taxon>
        <taxon>Viridiplantae</taxon>
        <taxon>Streptophyta</taxon>
        <taxon>Embryophyta</taxon>
        <taxon>Tracheophyta</taxon>
        <taxon>Spermatophyta</taxon>
        <taxon>Magnoliopsida</taxon>
        <taxon>eudicotyledons</taxon>
        <taxon>Gunneridae</taxon>
        <taxon>Pentapetalae</taxon>
        <taxon>asterids</taxon>
        <taxon>campanulids</taxon>
        <taxon>Asterales</taxon>
        <taxon>Asteraceae</taxon>
        <taxon>Asteroideae</taxon>
        <taxon>Anthemideae</taxon>
        <taxon>Anthemidinae</taxon>
        <taxon>Tanacetum</taxon>
    </lineage>
</organism>
<proteinExistence type="predicted"/>
<name>A0ABQ5BXK4_9ASTR</name>
<evidence type="ECO:0000313" key="2">
    <source>
        <dbReference type="Proteomes" id="UP001151760"/>
    </source>
</evidence>
<keyword evidence="2" id="KW-1185">Reference proteome</keyword>
<protein>
    <recommendedName>
        <fullName evidence="3">Reverse transcriptase zinc-binding domain-containing protein</fullName>
    </recommendedName>
</protein>
<reference evidence="1" key="1">
    <citation type="journal article" date="2022" name="Int. J. Mol. Sci.">
        <title>Draft Genome of Tanacetum Coccineum: Genomic Comparison of Closely Related Tanacetum-Family Plants.</title>
        <authorList>
            <person name="Yamashiro T."/>
            <person name="Shiraishi A."/>
            <person name="Nakayama K."/>
            <person name="Satake H."/>
        </authorList>
    </citation>
    <scope>NUCLEOTIDE SEQUENCE</scope>
</reference>
<evidence type="ECO:0008006" key="3">
    <source>
        <dbReference type="Google" id="ProtNLM"/>
    </source>
</evidence>
<evidence type="ECO:0000313" key="1">
    <source>
        <dbReference type="EMBL" id="GJT19451.1"/>
    </source>
</evidence>
<dbReference type="EMBL" id="BQNB010013718">
    <property type="protein sequence ID" value="GJT19451.1"/>
    <property type="molecule type" value="Genomic_DNA"/>
</dbReference>